<protein>
    <submittedName>
        <fullName evidence="2">Uncharacterized protein</fullName>
    </submittedName>
</protein>
<dbReference type="AlphaFoldDB" id="A0A328VHQ0"/>
<comment type="caution">
    <text evidence="2">The sequence shown here is derived from an EMBL/GenBank/DDBJ whole genome shotgun (WGS) entry which is preliminary data.</text>
</comment>
<proteinExistence type="predicted"/>
<dbReference type="Proteomes" id="UP000248706">
    <property type="component" value="Unassembled WGS sequence"/>
</dbReference>
<evidence type="ECO:0000256" key="1">
    <source>
        <dbReference type="SAM" id="MobiDB-lite"/>
    </source>
</evidence>
<evidence type="ECO:0000313" key="3">
    <source>
        <dbReference type="Proteomes" id="UP000248706"/>
    </source>
</evidence>
<gene>
    <name evidence="2" type="ORF">A4R35_08760</name>
</gene>
<reference evidence="2 3" key="1">
    <citation type="submission" date="2016-08" db="EMBL/GenBank/DDBJ databases">
        <title>Analysis of Carbohydrate Active Enzymes in Thermogemmatispora T81 Reveals Carbohydrate Degradation Ability.</title>
        <authorList>
            <person name="Tomazini A."/>
            <person name="Lal S."/>
            <person name="Stott M."/>
            <person name="Henrissat B."/>
            <person name="Polikarpov I."/>
            <person name="Sparling R."/>
            <person name="Levin D.B."/>
        </authorList>
    </citation>
    <scope>NUCLEOTIDE SEQUENCE [LARGE SCALE GENOMIC DNA]</scope>
    <source>
        <strain evidence="2 3">T81</strain>
    </source>
</reference>
<feature type="region of interest" description="Disordered" evidence="1">
    <location>
        <begin position="110"/>
        <end position="164"/>
    </location>
</feature>
<dbReference type="OrthoDB" id="163777at2"/>
<evidence type="ECO:0000313" key="2">
    <source>
        <dbReference type="EMBL" id="RAQ95622.1"/>
    </source>
</evidence>
<feature type="compositionally biased region" description="Acidic residues" evidence="1">
    <location>
        <begin position="139"/>
        <end position="154"/>
    </location>
</feature>
<accession>A0A328VHQ0</accession>
<feature type="compositionally biased region" description="Acidic residues" evidence="1">
    <location>
        <begin position="117"/>
        <end position="132"/>
    </location>
</feature>
<sequence>MKKAERKRSPLLATLGDLNRPLRVRPVRLWGREWWAIAPEDTWPGMVMDLRRLGFEATAWGEEVLVRESAPAYEPQLEGPAAPEGLRAFPTMRPTIRVWKESRPARYSDWGRVASVEESEEVDEEFEPEDLEVPLYSLDSEEEVEETDSLEAEGESGSQGSKPE</sequence>
<organism evidence="2 3">
    <name type="scientific">Thermogemmatispora tikiterensis</name>
    <dbReference type="NCBI Taxonomy" id="1825093"/>
    <lineage>
        <taxon>Bacteria</taxon>
        <taxon>Bacillati</taxon>
        <taxon>Chloroflexota</taxon>
        <taxon>Ktedonobacteria</taxon>
        <taxon>Thermogemmatisporales</taxon>
        <taxon>Thermogemmatisporaceae</taxon>
        <taxon>Thermogemmatispora</taxon>
    </lineage>
</organism>
<keyword evidence="3" id="KW-1185">Reference proteome</keyword>
<dbReference type="EMBL" id="MCIF01000002">
    <property type="protein sequence ID" value="RAQ95622.1"/>
    <property type="molecule type" value="Genomic_DNA"/>
</dbReference>
<name>A0A328VHQ0_9CHLR</name>
<dbReference type="RefSeq" id="WP_112428500.1">
    <property type="nucleotide sequence ID" value="NZ_MCIF01000002.1"/>
</dbReference>